<keyword evidence="14" id="KW-1015">Disulfide bond</keyword>
<dbReference type="InterPro" id="IPR024448">
    <property type="entry name" value="XylT_C"/>
</dbReference>
<evidence type="ECO:0000313" key="22">
    <source>
        <dbReference type="Proteomes" id="UP000824782"/>
    </source>
</evidence>
<evidence type="ECO:0000256" key="7">
    <source>
        <dbReference type="ARBA" id="ARBA00011972"/>
    </source>
</evidence>
<feature type="non-terminal residue" evidence="21">
    <location>
        <position position="1"/>
    </location>
</feature>
<dbReference type="Proteomes" id="UP000824782">
    <property type="component" value="Unassembled WGS sequence"/>
</dbReference>
<evidence type="ECO:0000256" key="11">
    <source>
        <dbReference type="ARBA" id="ARBA00022723"/>
    </source>
</evidence>
<dbReference type="AlphaFoldDB" id="A0AAV7ADM6"/>
<comment type="caution">
    <text evidence="21">The sequence shown here is derived from an EMBL/GenBank/DDBJ whole genome shotgun (WGS) entry which is preliminary data.</text>
</comment>
<dbReference type="Pfam" id="PF12529">
    <property type="entry name" value="Xylo_C"/>
    <property type="match status" value="1"/>
</dbReference>
<evidence type="ECO:0000313" key="21">
    <source>
        <dbReference type="EMBL" id="KAG8558228.1"/>
    </source>
</evidence>
<dbReference type="EMBL" id="WNYA01000008">
    <property type="protein sequence ID" value="KAG8558228.1"/>
    <property type="molecule type" value="Genomic_DNA"/>
</dbReference>
<accession>A0AAV7ADM6</accession>
<evidence type="ECO:0000256" key="18">
    <source>
        <dbReference type="ARBA" id="ARBA00047847"/>
    </source>
</evidence>
<evidence type="ECO:0000256" key="16">
    <source>
        <dbReference type="ARBA" id="ARBA00030536"/>
    </source>
</evidence>
<keyword evidence="10" id="KW-0808">Transferase</keyword>
<feature type="domain" description="Xylosyltransferase C-terminal" evidence="20">
    <location>
        <begin position="471"/>
        <end position="601"/>
    </location>
</feature>
<evidence type="ECO:0000256" key="10">
    <source>
        <dbReference type="ARBA" id="ARBA00022679"/>
    </source>
</evidence>
<keyword evidence="22" id="KW-1185">Reference proteome</keyword>
<evidence type="ECO:0000256" key="8">
    <source>
        <dbReference type="ARBA" id="ARBA00015604"/>
    </source>
</evidence>
<dbReference type="EC" id="2.4.2.26" evidence="7"/>
<keyword evidence="9" id="KW-0328">Glycosyltransferase</keyword>
<dbReference type="PANTHER" id="PTHR46025">
    <property type="entry name" value="XYLOSYLTRANSFERASE OXT"/>
    <property type="match status" value="1"/>
</dbReference>
<evidence type="ECO:0000256" key="13">
    <source>
        <dbReference type="ARBA" id="ARBA00023136"/>
    </source>
</evidence>
<feature type="region of interest" description="Disordered" evidence="19">
    <location>
        <begin position="1"/>
        <end position="58"/>
    </location>
</feature>
<dbReference type="GO" id="GO:0000139">
    <property type="term" value="C:Golgi membrane"/>
    <property type="evidence" value="ECO:0007669"/>
    <property type="project" value="UniProtKB-SubCell"/>
</dbReference>
<dbReference type="GO" id="GO:0046872">
    <property type="term" value="F:metal ion binding"/>
    <property type="evidence" value="ECO:0007669"/>
    <property type="project" value="UniProtKB-KW"/>
</dbReference>
<evidence type="ECO:0000256" key="9">
    <source>
        <dbReference type="ARBA" id="ARBA00022676"/>
    </source>
</evidence>
<evidence type="ECO:0000256" key="2">
    <source>
        <dbReference type="ARBA" id="ARBA00004323"/>
    </source>
</evidence>
<evidence type="ECO:0000256" key="14">
    <source>
        <dbReference type="ARBA" id="ARBA00023157"/>
    </source>
</evidence>
<evidence type="ECO:0000256" key="6">
    <source>
        <dbReference type="ARBA" id="ARBA00011245"/>
    </source>
</evidence>
<organism evidence="21 22">
    <name type="scientific">Engystomops pustulosus</name>
    <name type="common">Tungara frog</name>
    <name type="synonym">Physalaemus pustulosus</name>
    <dbReference type="NCBI Taxonomy" id="76066"/>
    <lineage>
        <taxon>Eukaryota</taxon>
        <taxon>Metazoa</taxon>
        <taxon>Chordata</taxon>
        <taxon>Craniata</taxon>
        <taxon>Vertebrata</taxon>
        <taxon>Euteleostomi</taxon>
        <taxon>Amphibia</taxon>
        <taxon>Batrachia</taxon>
        <taxon>Anura</taxon>
        <taxon>Neobatrachia</taxon>
        <taxon>Hyloidea</taxon>
        <taxon>Leptodactylidae</taxon>
        <taxon>Leiuperinae</taxon>
        <taxon>Engystomops</taxon>
    </lineage>
</organism>
<dbReference type="InterPro" id="IPR003406">
    <property type="entry name" value="Glyco_trans_14"/>
</dbReference>
<evidence type="ECO:0000256" key="12">
    <source>
        <dbReference type="ARBA" id="ARBA00023034"/>
    </source>
</evidence>
<protein>
    <recommendedName>
        <fullName evidence="8">Xylosyltransferase 1</fullName>
        <ecNumber evidence="7">2.4.2.26</ecNumber>
    </recommendedName>
    <alternativeName>
        <fullName evidence="16">Peptide O-xylosyltransferase 1</fullName>
    </alternativeName>
    <alternativeName>
        <fullName evidence="17">Xylosyltransferase I</fullName>
    </alternativeName>
</protein>
<evidence type="ECO:0000259" key="20">
    <source>
        <dbReference type="Pfam" id="PF12529"/>
    </source>
</evidence>
<keyword evidence="15" id="KW-0325">Glycoprotein</keyword>
<gene>
    <name evidence="21" type="ORF">GDO81_016917</name>
</gene>
<evidence type="ECO:0000256" key="5">
    <source>
        <dbReference type="ARBA" id="ARBA00010195"/>
    </source>
</evidence>
<reference evidence="21" key="1">
    <citation type="thesis" date="2020" institute="ProQuest LLC" country="789 East Eisenhower Parkway, Ann Arbor, MI, USA">
        <title>Comparative Genomics and Chromosome Evolution.</title>
        <authorList>
            <person name="Mudd A.B."/>
        </authorList>
    </citation>
    <scope>NUCLEOTIDE SEQUENCE</scope>
    <source>
        <strain evidence="21">237g6f4</strain>
        <tissue evidence="21">Blood</tissue>
    </source>
</reference>
<keyword evidence="11" id="KW-0479">Metal-binding</keyword>
<feature type="compositionally biased region" description="Basic and acidic residues" evidence="19">
    <location>
        <begin position="11"/>
        <end position="27"/>
    </location>
</feature>
<evidence type="ECO:0000256" key="3">
    <source>
        <dbReference type="ARBA" id="ARBA00004840"/>
    </source>
</evidence>
<comment type="cofactor">
    <cofactor evidence="1">
        <name>a divalent metal cation</name>
        <dbReference type="ChEBI" id="CHEBI:60240"/>
    </cofactor>
</comment>
<keyword evidence="13" id="KW-0472">Membrane</keyword>
<comment type="subunit">
    <text evidence="6">Monomer.</text>
</comment>
<dbReference type="InterPro" id="IPR043538">
    <property type="entry name" value="XYLT"/>
</dbReference>
<evidence type="ECO:0000256" key="15">
    <source>
        <dbReference type="ARBA" id="ARBA00023180"/>
    </source>
</evidence>
<dbReference type="Pfam" id="PF02485">
    <property type="entry name" value="Branch"/>
    <property type="match status" value="1"/>
</dbReference>
<dbReference type="GO" id="GO:0050650">
    <property type="term" value="P:chondroitin sulfate proteoglycan biosynthetic process"/>
    <property type="evidence" value="ECO:0007669"/>
    <property type="project" value="TreeGrafter"/>
</dbReference>
<evidence type="ECO:0000256" key="1">
    <source>
        <dbReference type="ARBA" id="ARBA00001968"/>
    </source>
</evidence>
<evidence type="ECO:0000256" key="4">
    <source>
        <dbReference type="ARBA" id="ARBA00005093"/>
    </source>
</evidence>
<keyword evidence="12" id="KW-0333">Golgi apparatus</keyword>
<sequence length="601" mass="70283">DGYYSHRPKEKMRTDSNNENSVPKDFENIDNSNFIPRTQRHKHQTEQGKKPLSRQKEHLKRKLALEEKMKENSLLEKNSNEVLHYVGVPSKNLTSNSLKDGYRSTKLHHAKKPGNGSPEIKYELPPKCEITGKEAISALSRAKSKQCRQEIAEVYCQHKQGKLMPEKVSRLCPLEGKANNNVQWDEDSMEYMAANPVRIAFVLVVHGRASRQLQRMFKAIYHKDHYYYIHCDKRSNYLYRQVVQFASQYPNVRVTSWRMATIWGGASLLSTYLQSMRDLLEMSDWSWDFFINLSAADYPVSWVAFLSRYRDMNFLKSHGRDNARFIRKQGLDRLFLECDTHMWRLGDRKIPEGITVDGGSDWFLLNRKFVEYVTFSNDDLVTKMKRFYSYTLLPAELSPYCDTMVDNNLRITNWNRKLGWKCQYKHIVDWVAALQMIKPSDFHRFQQTARPTFFARKFEAAVNQEIIGQLDYYLYGNYPSGTPGLRSYWENLYDEPDGIHSISDVMLTMFHSFARMGLKRAEGSLHTDGENTCRYYPMGHPVSVHLYFLADRFQGFLIKHHATNLAVSKLETLETWVMPKKVFKIANPTSDFGRLQFSEVS</sequence>
<comment type="similarity">
    <text evidence="5">Belongs to the glycosyltransferase 14 family. XylT subfamily.</text>
</comment>
<comment type="pathway">
    <text evidence="4">Glycan metabolism; heparan sulfate biosynthesis.</text>
</comment>
<name>A0AAV7ADM6_ENGPU</name>
<proteinExistence type="inferred from homology"/>
<dbReference type="GO" id="GO:0015012">
    <property type="term" value="P:heparan sulfate proteoglycan biosynthetic process"/>
    <property type="evidence" value="ECO:0007669"/>
    <property type="project" value="TreeGrafter"/>
</dbReference>
<evidence type="ECO:0000256" key="19">
    <source>
        <dbReference type="SAM" id="MobiDB-lite"/>
    </source>
</evidence>
<dbReference type="PANTHER" id="PTHR46025:SF2">
    <property type="entry name" value="XYLOSYLTRANSFERASE 1"/>
    <property type="match status" value="1"/>
</dbReference>
<dbReference type="GO" id="GO:0030158">
    <property type="term" value="F:protein xylosyltransferase activity"/>
    <property type="evidence" value="ECO:0007669"/>
    <property type="project" value="UniProtKB-EC"/>
</dbReference>
<evidence type="ECO:0000256" key="17">
    <source>
        <dbReference type="ARBA" id="ARBA00032285"/>
    </source>
</evidence>
<comment type="subcellular location">
    <subcellularLocation>
        <location evidence="2">Golgi apparatus membrane</location>
        <topology evidence="2">Single-pass type II membrane protein</topology>
    </subcellularLocation>
</comment>
<comment type="catalytic activity">
    <reaction evidence="18">
        <text>UDP-alpha-D-xylose + L-seryl-[protein] = 3-O-(beta-D-xylosyl)-L-seryl-[protein] + UDP + H(+)</text>
        <dbReference type="Rhea" id="RHEA:50192"/>
        <dbReference type="Rhea" id="RHEA-COMP:9863"/>
        <dbReference type="Rhea" id="RHEA-COMP:12567"/>
        <dbReference type="ChEBI" id="CHEBI:15378"/>
        <dbReference type="ChEBI" id="CHEBI:29999"/>
        <dbReference type="ChEBI" id="CHEBI:57632"/>
        <dbReference type="ChEBI" id="CHEBI:58223"/>
        <dbReference type="ChEBI" id="CHEBI:132085"/>
        <dbReference type="EC" id="2.4.2.26"/>
    </reaction>
</comment>
<feature type="compositionally biased region" description="Basic residues" evidence="19">
    <location>
        <begin position="1"/>
        <end position="10"/>
    </location>
</feature>
<comment type="pathway">
    <text evidence="3">Glycan metabolism; chondroitin sulfate biosynthesis.</text>
</comment>